<dbReference type="Pfam" id="PF20574">
    <property type="entry name" value="DUF6783"/>
    <property type="match status" value="1"/>
</dbReference>
<dbReference type="eggNOG" id="COG2214">
    <property type="taxonomic scope" value="Bacteria"/>
</dbReference>
<evidence type="ECO:0000313" key="2">
    <source>
        <dbReference type="Proteomes" id="UP000012589"/>
    </source>
</evidence>
<name>N2AN32_9FIRM</name>
<sequence length="99" mass="11427">MAVMYQKSPTKWGVQMAGMNFKTHSNTDYNNMKYDFAEDEKLREMLSKVIYFTGIDIELVGAWIWVSGNTYVHKKELKEFGFTYAGQKKCGTGIPKKEP</sequence>
<dbReference type="EMBL" id="AQFT01000066">
    <property type="protein sequence ID" value="EMZ27903.1"/>
    <property type="molecule type" value="Genomic_DNA"/>
</dbReference>
<evidence type="ECO:0000313" key="1">
    <source>
        <dbReference type="EMBL" id="EMZ27903.1"/>
    </source>
</evidence>
<reference evidence="1 2" key="1">
    <citation type="journal article" date="2014" name="Genome Announc.">
        <title>Draft genome sequences of the altered schaedler flora, a defined bacterial community from gnotobiotic mice.</title>
        <authorList>
            <person name="Wannemuehler M.J."/>
            <person name="Overstreet A.M."/>
            <person name="Ward D.V."/>
            <person name="Phillips G.J."/>
        </authorList>
    </citation>
    <scope>NUCLEOTIDE SEQUENCE [LARGE SCALE GENOMIC DNA]</scope>
    <source>
        <strain evidence="1 2">ASF492</strain>
    </source>
</reference>
<organism evidence="1 2">
    <name type="scientific">Eubacterium plexicaudatum ASF492</name>
    <dbReference type="NCBI Taxonomy" id="1235802"/>
    <lineage>
        <taxon>Bacteria</taxon>
        <taxon>Bacillati</taxon>
        <taxon>Bacillota</taxon>
        <taxon>Clostridia</taxon>
        <taxon>Eubacteriales</taxon>
        <taxon>Eubacteriaceae</taxon>
        <taxon>Eubacterium</taxon>
    </lineage>
</organism>
<protein>
    <submittedName>
        <fullName evidence="1">Uncharacterized protein</fullName>
    </submittedName>
</protein>
<dbReference type="HOGENOM" id="CLU_2316081_0_0_9"/>
<dbReference type="AlphaFoldDB" id="N2AN32"/>
<gene>
    <name evidence="1" type="ORF">C823_02042</name>
</gene>
<comment type="caution">
    <text evidence="1">The sequence shown here is derived from an EMBL/GenBank/DDBJ whole genome shotgun (WGS) entry which is preliminary data.</text>
</comment>
<dbReference type="PATRIC" id="fig|1235802.3.peg.2173"/>
<proteinExistence type="predicted"/>
<keyword evidence="2" id="KW-1185">Reference proteome</keyword>
<accession>N2AN32</accession>
<dbReference type="Proteomes" id="UP000012589">
    <property type="component" value="Unassembled WGS sequence"/>
</dbReference>
<dbReference type="InterPro" id="IPR046710">
    <property type="entry name" value="DUF6783"/>
</dbReference>
<dbReference type="STRING" id="1235802.C823_02042"/>